<keyword evidence="6" id="KW-0813">Transport</keyword>
<reference evidence="9" key="1">
    <citation type="submission" date="2020-01" db="EMBL/GenBank/DDBJ databases">
        <title>Draft genome sequence of the Termite Coptotermes fromosanus.</title>
        <authorList>
            <person name="Itakura S."/>
            <person name="Yosikawa Y."/>
            <person name="Umezawa K."/>
        </authorList>
    </citation>
    <scope>NUCLEOTIDE SEQUENCE [LARGE SCALE GENOMIC DNA]</scope>
</reference>
<evidence type="ECO:0000256" key="1">
    <source>
        <dbReference type="ARBA" id="ARBA00004141"/>
    </source>
</evidence>
<comment type="subcellular location">
    <subcellularLocation>
        <location evidence="1">Membrane</location>
        <topology evidence="1">Multi-pass membrane protein</topology>
    </subcellularLocation>
</comment>
<dbReference type="Pfam" id="PF00230">
    <property type="entry name" value="MIP"/>
    <property type="match status" value="1"/>
</dbReference>
<evidence type="ECO:0000313" key="8">
    <source>
        <dbReference type="EMBL" id="GFG31719.1"/>
    </source>
</evidence>
<evidence type="ECO:0000256" key="6">
    <source>
        <dbReference type="RuleBase" id="RU000477"/>
    </source>
</evidence>
<gene>
    <name evidence="8" type="ORF">Cfor_06279</name>
</gene>
<feature type="transmembrane region" description="Helical" evidence="7">
    <location>
        <begin position="116"/>
        <end position="138"/>
    </location>
</feature>
<sequence length="280" mass="29444">MSFVRAPIGLYSTNLCVFQEIMAGSGIKEKLGVEEITRGIWKALLAEFLGNLLLNFYGCASCVGTGQGKSAVLIALTFGLVIMAIVQSVGHVSGAHVNPAVTCGMLATGNICILKALLYIAVQCLGAVAGTGVLKALTPLHAQKQLGITLLSEGVTPVQGFGIEFFLGFVLVLVVFGVCDVNRSEVKGLAPVAIGLTIAMGHLAVLDYTGSSMNPARTLGSAIITGIWEDHWVYWLGPILGGISAALIYKHAFSAVPVEMTTDYTPVQVQVQNKEMMCQA</sequence>
<dbReference type="InterPro" id="IPR023271">
    <property type="entry name" value="Aquaporin-like"/>
</dbReference>
<dbReference type="SUPFAM" id="SSF81338">
    <property type="entry name" value="Aquaporin-like"/>
    <property type="match status" value="1"/>
</dbReference>
<evidence type="ECO:0000256" key="2">
    <source>
        <dbReference type="ARBA" id="ARBA00006175"/>
    </source>
</evidence>
<protein>
    <submittedName>
        <fullName evidence="8">Uncharacterized protein</fullName>
    </submittedName>
</protein>
<comment type="caution">
    <text evidence="8">The sequence shown here is derived from an EMBL/GenBank/DDBJ whole genome shotgun (WGS) entry which is preliminary data.</text>
</comment>
<feature type="transmembrane region" description="Helical" evidence="7">
    <location>
        <begin position="232"/>
        <end position="249"/>
    </location>
</feature>
<evidence type="ECO:0000256" key="7">
    <source>
        <dbReference type="SAM" id="Phobius"/>
    </source>
</evidence>
<dbReference type="PRINTS" id="PR00783">
    <property type="entry name" value="MINTRINSICP"/>
</dbReference>
<dbReference type="Proteomes" id="UP000502823">
    <property type="component" value="Unassembled WGS sequence"/>
</dbReference>
<dbReference type="InterPro" id="IPR034294">
    <property type="entry name" value="Aquaporin_transptr"/>
</dbReference>
<dbReference type="EMBL" id="BLKM01004546">
    <property type="protein sequence ID" value="GFG31719.1"/>
    <property type="molecule type" value="Genomic_DNA"/>
</dbReference>
<dbReference type="GO" id="GO:0015267">
    <property type="term" value="F:channel activity"/>
    <property type="evidence" value="ECO:0007669"/>
    <property type="project" value="InterPro"/>
</dbReference>
<dbReference type="NCBIfam" id="TIGR00861">
    <property type="entry name" value="MIP"/>
    <property type="match status" value="1"/>
</dbReference>
<dbReference type="AlphaFoldDB" id="A0A6L2PGM8"/>
<feature type="transmembrane region" description="Helical" evidence="7">
    <location>
        <begin position="186"/>
        <end position="205"/>
    </location>
</feature>
<keyword evidence="3 6" id="KW-0812">Transmembrane</keyword>
<feature type="transmembrane region" description="Helical" evidence="7">
    <location>
        <begin position="158"/>
        <end position="179"/>
    </location>
</feature>
<dbReference type="OrthoDB" id="3222at2759"/>
<feature type="transmembrane region" description="Helical" evidence="7">
    <location>
        <begin position="72"/>
        <end position="95"/>
    </location>
</feature>
<dbReference type="Gene3D" id="1.20.1080.10">
    <property type="entry name" value="Glycerol uptake facilitator protein"/>
    <property type="match status" value="1"/>
</dbReference>
<dbReference type="FunCoup" id="A0A6L2PGM8">
    <property type="interactions" value="37"/>
</dbReference>
<keyword evidence="9" id="KW-1185">Reference proteome</keyword>
<accession>A0A6L2PGM8</accession>
<comment type="similarity">
    <text evidence="2 6">Belongs to the MIP/aquaporin (TC 1.A.8) family.</text>
</comment>
<dbReference type="PANTHER" id="PTHR19139:SF199">
    <property type="entry name" value="MIP17260P"/>
    <property type="match status" value="1"/>
</dbReference>
<dbReference type="FunFam" id="1.20.1080.10:FF:000023">
    <property type="entry name" value="Prip, isoform A"/>
    <property type="match status" value="1"/>
</dbReference>
<proteinExistence type="inferred from homology"/>
<dbReference type="CDD" id="cd00333">
    <property type="entry name" value="MIP"/>
    <property type="match status" value="1"/>
</dbReference>
<dbReference type="InterPro" id="IPR000425">
    <property type="entry name" value="MIP"/>
</dbReference>
<dbReference type="GO" id="GO:0005886">
    <property type="term" value="C:plasma membrane"/>
    <property type="evidence" value="ECO:0007669"/>
    <property type="project" value="TreeGrafter"/>
</dbReference>
<evidence type="ECO:0000256" key="4">
    <source>
        <dbReference type="ARBA" id="ARBA00022989"/>
    </source>
</evidence>
<evidence type="ECO:0000313" key="9">
    <source>
        <dbReference type="Proteomes" id="UP000502823"/>
    </source>
</evidence>
<dbReference type="InParanoid" id="A0A6L2PGM8"/>
<evidence type="ECO:0000256" key="5">
    <source>
        <dbReference type="ARBA" id="ARBA00023136"/>
    </source>
</evidence>
<dbReference type="PANTHER" id="PTHR19139">
    <property type="entry name" value="AQUAPORIN TRANSPORTER"/>
    <property type="match status" value="1"/>
</dbReference>
<keyword evidence="5 7" id="KW-0472">Membrane</keyword>
<name>A0A6L2PGM8_COPFO</name>
<keyword evidence="4 7" id="KW-1133">Transmembrane helix</keyword>
<organism evidence="8 9">
    <name type="scientific">Coptotermes formosanus</name>
    <name type="common">Formosan subterranean termite</name>
    <dbReference type="NCBI Taxonomy" id="36987"/>
    <lineage>
        <taxon>Eukaryota</taxon>
        <taxon>Metazoa</taxon>
        <taxon>Ecdysozoa</taxon>
        <taxon>Arthropoda</taxon>
        <taxon>Hexapoda</taxon>
        <taxon>Insecta</taxon>
        <taxon>Pterygota</taxon>
        <taxon>Neoptera</taxon>
        <taxon>Polyneoptera</taxon>
        <taxon>Dictyoptera</taxon>
        <taxon>Blattodea</taxon>
        <taxon>Blattoidea</taxon>
        <taxon>Termitoidae</taxon>
        <taxon>Rhinotermitidae</taxon>
        <taxon>Coptotermes</taxon>
    </lineage>
</organism>
<evidence type="ECO:0000256" key="3">
    <source>
        <dbReference type="ARBA" id="ARBA00022692"/>
    </source>
</evidence>